<dbReference type="EMBL" id="NNRM01000012">
    <property type="protein sequence ID" value="OYR28787.1"/>
    <property type="molecule type" value="Genomic_DNA"/>
</dbReference>
<dbReference type="AlphaFoldDB" id="A0A256GNQ8"/>
<proteinExistence type="predicted"/>
<accession>A0A256GNQ8</accession>
<dbReference type="Proteomes" id="UP000216188">
    <property type="component" value="Unassembled WGS sequence"/>
</dbReference>
<evidence type="ECO:0000313" key="3">
    <source>
        <dbReference type="Proteomes" id="UP000216188"/>
    </source>
</evidence>
<sequence>MAQVCSRKSRKNRDIGRIKLVRTWLLPRAPRFYWLIILAFAASTITSDLPGFGEGHWSTSTAFRACTIAIAVGLAALSEIWDIAPAVIVKAEARYQNRQAREVYTIPVVFDAAPTVAPGMSRLRVTRTDDNLAIRPWALRFEYAVDRRKGEW</sequence>
<reference evidence="2 3" key="1">
    <citation type="submission" date="2017-07" db="EMBL/GenBank/DDBJ databases">
        <title>Phylogenetic study on the rhizospheric bacterium Ochrobactrum sp. A44.</title>
        <authorList>
            <person name="Krzyzanowska D.M."/>
            <person name="Ossowicki A."/>
            <person name="Rajewska M."/>
            <person name="Maciag T."/>
            <person name="Kaczynski Z."/>
            <person name="Czerwicka M."/>
            <person name="Jafra S."/>
        </authorList>
    </citation>
    <scope>NUCLEOTIDE SEQUENCE [LARGE SCALE GENOMIC DNA]</scope>
    <source>
        <strain evidence="2 3">CCUG 30717</strain>
    </source>
</reference>
<feature type="transmembrane region" description="Helical" evidence="1">
    <location>
        <begin position="62"/>
        <end position="89"/>
    </location>
</feature>
<feature type="transmembrane region" description="Helical" evidence="1">
    <location>
        <begin position="32"/>
        <end position="50"/>
    </location>
</feature>
<evidence type="ECO:0000313" key="2">
    <source>
        <dbReference type="EMBL" id="OYR28787.1"/>
    </source>
</evidence>
<keyword evidence="1" id="KW-0812">Transmembrane</keyword>
<comment type="caution">
    <text evidence="2">The sequence shown here is derived from an EMBL/GenBank/DDBJ whole genome shotgun (WGS) entry which is preliminary data.</text>
</comment>
<organism evidence="2 3">
    <name type="scientific">Brucella pseudogrignonensis</name>
    <dbReference type="NCBI Taxonomy" id="419475"/>
    <lineage>
        <taxon>Bacteria</taxon>
        <taxon>Pseudomonadati</taxon>
        <taxon>Pseudomonadota</taxon>
        <taxon>Alphaproteobacteria</taxon>
        <taxon>Hyphomicrobiales</taxon>
        <taxon>Brucellaceae</taxon>
        <taxon>Brucella/Ochrobactrum group</taxon>
        <taxon>Brucella</taxon>
    </lineage>
</organism>
<keyword evidence="1" id="KW-1133">Transmembrane helix</keyword>
<gene>
    <name evidence="2" type="ORF">CEV34_0838</name>
</gene>
<evidence type="ECO:0000256" key="1">
    <source>
        <dbReference type="SAM" id="Phobius"/>
    </source>
</evidence>
<protein>
    <submittedName>
        <fullName evidence="2">Uncharacterized protein</fullName>
    </submittedName>
</protein>
<keyword evidence="1" id="KW-0472">Membrane</keyword>
<keyword evidence="3" id="KW-1185">Reference proteome</keyword>
<name>A0A256GNQ8_9HYPH</name>